<dbReference type="Proteomes" id="UP000531561">
    <property type="component" value="Unassembled WGS sequence"/>
</dbReference>
<dbReference type="RefSeq" id="XP_037197501.1">
    <property type="nucleotide sequence ID" value="XM_037331168.1"/>
</dbReference>
<dbReference type="EMBL" id="JABFCT010000002">
    <property type="protein sequence ID" value="KAF5878557.1"/>
    <property type="molecule type" value="Genomic_DNA"/>
</dbReference>
<dbReference type="OrthoDB" id="10372284at2759"/>
<comment type="caution">
    <text evidence="1">The sequence shown here is derived from an EMBL/GenBank/DDBJ whole genome shotgun (WGS) entry which is preliminary data.</text>
</comment>
<dbReference type="AlphaFoldDB" id="A0A8H6B3X5"/>
<organism evidence="1 2">
    <name type="scientific">Botrytis fragariae</name>
    <dbReference type="NCBI Taxonomy" id="1964551"/>
    <lineage>
        <taxon>Eukaryota</taxon>
        <taxon>Fungi</taxon>
        <taxon>Dikarya</taxon>
        <taxon>Ascomycota</taxon>
        <taxon>Pezizomycotina</taxon>
        <taxon>Leotiomycetes</taxon>
        <taxon>Helotiales</taxon>
        <taxon>Sclerotiniaceae</taxon>
        <taxon>Botrytis</taxon>
    </lineage>
</organism>
<accession>A0A8H6B3X5</accession>
<evidence type="ECO:0000313" key="2">
    <source>
        <dbReference type="Proteomes" id="UP000531561"/>
    </source>
</evidence>
<proteinExistence type="predicted"/>
<keyword evidence="2" id="KW-1185">Reference proteome</keyword>
<name>A0A8H6B3X5_9HELO</name>
<evidence type="ECO:0000313" key="1">
    <source>
        <dbReference type="EMBL" id="KAF5878557.1"/>
    </source>
</evidence>
<feature type="non-terminal residue" evidence="1">
    <location>
        <position position="60"/>
    </location>
</feature>
<dbReference type="GeneID" id="59254860"/>
<sequence>QFCPSANHPSDYNQAGDLVEIFKIKPTRKYKPAKTLQTSTAPEVNHLVPEWSKLPRLSSS</sequence>
<reference evidence="1 2" key="1">
    <citation type="journal article" date="2020" name="Phytopathology">
        <title>A high-quality genome resource of Botrytis fragariae, a new and rapidly spreading fungal pathogen causing strawberry gray mold in the U.S.A.</title>
        <authorList>
            <person name="Wu Y."/>
            <person name="Saski C.A."/>
            <person name="Schnabel G."/>
            <person name="Xiao S."/>
            <person name="Hu M."/>
        </authorList>
    </citation>
    <scope>NUCLEOTIDE SEQUENCE [LARGE SCALE GENOMIC DNA]</scope>
    <source>
        <strain evidence="1 2">BVB16</strain>
    </source>
</reference>
<protein>
    <submittedName>
        <fullName evidence="1">Uncharacterized protein</fullName>
    </submittedName>
</protein>
<gene>
    <name evidence="1" type="ORF">Bfra_000724</name>
</gene>